<organism evidence="3">
    <name type="scientific">Pyramimonas obovata</name>
    <dbReference type="NCBI Taxonomy" id="1411642"/>
    <lineage>
        <taxon>Eukaryota</taxon>
        <taxon>Viridiplantae</taxon>
        <taxon>Chlorophyta</taxon>
        <taxon>Pyramimonadophyceae</taxon>
        <taxon>Pyramimonadales</taxon>
        <taxon>Pyramimonadaceae</taxon>
        <taxon>Pyramimonas</taxon>
        <taxon>Pyramimonas incertae sedis</taxon>
    </lineage>
</organism>
<evidence type="ECO:0008006" key="4">
    <source>
        <dbReference type="Google" id="ProtNLM"/>
    </source>
</evidence>
<name>A0A7S0MRJ9_9CHLO</name>
<proteinExistence type="predicted"/>
<keyword evidence="2" id="KW-0472">Membrane</keyword>
<sequence length="208" mass="22777">MYHTRTWWYEIADLVRKLVLTGLITFIQKGSSTQVAFGVVVCFMVLFVSLDISPMFDTNVNRIANIALLELFATLFLGLLLKVDTVNEEAAASSLFTALVMALSCFIIVYPAVAFLVERRHKRKSVTSTKGLDKLTTLASSNARRQNQAANGFRGFNKAILAPLRKKKAVVPDDLDAKAPAPPDDERSGHATRLSGEVPTEIAVHPSG</sequence>
<dbReference type="EMBL" id="HBFA01001931">
    <property type="protein sequence ID" value="CAD8649254.1"/>
    <property type="molecule type" value="Transcribed_RNA"/>
</dbReference>
<accession>A0A7S0MRJ9</accession>
<gene>
    <name evidence="3" type="ORF">POBO1169_LOCUS960</name>
</gene>
<feature type="transmembrane region" description="Helical" evidence="2">
    <location>
        <begin position="95"/>
        <end position="117"/>
    </location>
</feature>
<feature type="region of interest" description="Disordered" evidence="1">
    <location>
        <begin position="171"/>
        <end position="208"/>
    </location>
</feature>
<protein>
    <recommendedName>
        <fullName evidence="4">TRP C-terminal domain-containing protein</fullName>
    </recommendedName>
</protein>
<feature type="transmembrane region" description="Helical" evidence="2">
    <location>
        <begin position="63"/>
        <end position="83"/>
    </location>
</feature>
<keyword evidence="2" id="KW-1133">Transmembrane helix</keyword>
<evidence type="ECO:0000256" key="2">
    <source>
        <dbReference type="SAM" id="Phobius"/>
    </source>
</evidence>
<feature type="transmembrane region" description="Helical" evidence="2">
    <location>
        <begin position="35"/>
        <end position="56"/>
    </location>
</feature>
<evidence type="ECO:0000256" key="1">
    <source>
        <dbReference type="SAM" id="MobiDB-lite"/>
    </source>
</evidence>
<evidence type="ECO:0000313" key="3">
    <source>
        <dbReference type="EMBL" id="CAD8649254.1"/>
    </source>
</evidence>
<keyword evidence="2" id="KW-0812">Transmembrane</keyword>
<reference evidence="3" key="1">
    <citation type="submission" date="2021-01" db="EMBL/GenBank/DDBJ databases">
        <authorList>
            <person name="Corre E."/>
            <person name="Pelletier E."/>
            <person name="Niang G."/>
            <person name="Scheremetjew M."/>
            <person name="Finn R."/>
            <person name="Kale V."/>
            <person name="Holt S."/>
            <person name="Cochrane G."/>
            <person name="Meng A."/>
            <person name="Brown T."/>
            <person name="Cohen L."/>
        </authorList>
    </citation>
    <scope>NUCLEOTIDE SEQUENCE</scope>
    <source>
        <strain evidence="3">CCMP722</strain>
    </source>
</reference>
<dbReference type="AlphaFoldDB" id="A0A7S0MRJ9"/>